<keyword evidence="1" id="KW-0614">Plasmid</keyword>
<accession>A0A344UAP1</accession>
<dbReference type="KEGG" id="sgz:C0216_30675"/>
<proteinExistence type="predicted"/>
<dbReference type="Proteomes" id="UP000252004">
    <property type="component" value="Plasmid unnamed1"/>
</dbReference>
<dbReference type="Pfam" id="PF19711">
    <property type="entry name" value="DUF6207"/>
    <property type="match status" value="1"/>
</dbReference>
<dbReference type="AlphaFoldDB" id="A0A344UAP1"/>
<dbReference type="OrthoDB" id="4251048at2"/>
<dbReference type="InterPro" id="IPR045775">
    <property type="entry name" value="DUF6207"/>
</dbReference>
<reference evidence="1 2" key="1">
    <citation type="submission" date="2018-01" db="EMBL/GenBank/DDBJ databases">
        <title>Draft genome Sequence of streptomyces globosus LZH-48.</title>
        <authorList>
            <person name="Ran K."/>
            <person name="Li Z."/>
            <person name="Wei S."/>
            <person name="Dong R."/>
        </authorList>
    </citation>
    <scope>NUCLEOTIDE SEQUENCE [LARGE SCALE GENOMIC DNA]</scope>
    <source>
        <strain evidence="1 2">LZH-48</strain>
        <plasmid evidence="1 2">unnamed1</plasmid>
    </source>
</reference>
<sequence>MKPIDEQHIAEPGLVVLDITGGDEDTVRAVMASLEERWATSGIGPVRRDPGEPGVRARVYADVLRPGRGGS</sequence>
<protein>
    <submittedName>
        <fullName evidence="1">Uncharacterized protein</fullName>
    </submittedName>
</protein>
<evidence type="ECO:0000313" key="2">
    <source>
        <dbReference type="Proteomes" id="UP000252004"/>
    </source>
</evidence>
<dbReference type="EMBL" id="CP030863">
    <property type="protein sequence ID" value="AXE27962.1"/>
    <property type="molecule type" value="Genomic_DNA"/>
</dbReference>
<gene>
    <name evidence="1" type="ORF">C0216_30675</name>
</gene>
<geneLocation type="plasmid" evidence="1 2">
    <name>unnamed1</name>
</geneLocation>
<evidence type="ECO:0000313" key="1">
    <source>
        <dbReference type="EMBL" id="AXE27962.1"/>
    </source>
</evidence>
<organism evidence="1 2">
    <name type="scientific">Streptomyces globosus</name>
    <dbReference type="NCBI Taxonomy" id="68209"/>
    <lineage>
        <taxon>Bacteria</taxon>
        <taxon>Bacillati</taxon>
        <taxon>Actinomycetota</taxon>
        <taxon>Actinomycetes</taxon>
        <taxon>Kitasatosporales</taxon>
        <taxon>Streptomycetaceae</taxon>
        <taxon>Streptomyces</taxon>
    </lineage>
</organism>
<keyword evidence="2" id="KW-1185">Reference proteome</keyword>
<name>A0A344UAP1_9ACTN</name>